<accession>A0ABS8S3Y2</accession>
<keyword evidence="3" id="KW-1185">Reference proteome</keyword>
<keyword evidence="1" id="KW-1133">Transmembrane helix</keyword>
<protein>
    <submittedName>
        <fullName evidence="2">Uncharacterized protein</fullName>
    </submittedName>
</protein>
<sequence length="107" mass="12489">MYALIGVQKSRNIGPFNNKILFLRNKNRTPFTYLISLPAFLANFFVTYRSFKWLLKEEELKFKAWALVLLGLGMDRHMYRRVLAPVSQVMEDPTDGRQLTAVMATRC</sequence>
<organism evidence="2 3">
    <name type="scientific">Datura stramonium</name>
    <name type="common">Jimsonweed</name>
    <name type="synonym">Common thornapple</name>
    <dbReference type="NCBI Taxonomy" id="4076"/>
    <lineage>
        <taxon>Eukaryota</taxon>
        <taxon>Viridiplantae</taxon>
        <taxon>Streptophyta</taxon>
        <taxon>Embryophyta</taxon>
        <taxon>Tracheophyta</taxon>
        <taxon>Spermatophyta</taxon>
        <taxon>Magnoliopsida</taxon>
        <taxon>eudicotyledons</taxon>
        <taxon>Gunneridae</taxon>
        <taxon>Pentapetalae</taxon>
        <taxon>asterids</taxon>
        <taxon>lamiids</taxon>
        <taxon>Solanales</taxon>
        <taxon>Solanaceae</taxon>
        <taxon>Solanoideae</taxon>
        <taxon>Datureae</taxon>
        <taxon>Datura</taxon>
    </lineage>
</organism>
<evidence type="ECO:0000313" key="2">
    <source>
        <dbReference type="EMBL" id="MCD7452559.1"/>
    </source>
</evidence>
<feature type="transmembrane region" description="Helical" evidence="1">
    <location>
        <begin position="31"/>
        <end position="51"/>
    </location>
</feature>
<comment type="caution">
    <text evidence="2">The sequence shown here is derived from an EMBL/GenBank/DDBJ whole genome shotgun (WGS) entry which is preliminary data.</text>
</comment>
<evidence type="ECO:0000256" key="1">
    <source>
        <dbReference type="SAM" id="Phobius"/>
    </source>
</evidence>
<evidence type="ECO:0000313" key="3">
    <source>
        <dbReference type="Proteomes" id="UP000823775"/>
    </source>
</evidence>
<reference evidence="2 3" key="1">
    <citation type="journal article" date="2021" name="BMC Genomics">
        <title>Datura genome reveals duplications of psychoactive alkaloid biosynthetic genes and high mutation rate following tissue culture.</title>
        <authorList>
            <person name="Rajewski A."/>
            <person name="Carter-House D."/>
            <person name="Stajich J."/>
            <person name="Litt A."/>
        </authorList>
    </citation>
    <scope>NUCLEOTIDE SEQUENCE [LARGE SCALE GENOMIC DNA]</scope>
    <source>
        <strain evidence="2">AR-01</strain>
    </source>
</reference>
<dbReference type="EMBL" id="JACEIK010000216">
    <property type="protein sequence ID" value="MCD7452559.1"/>
    <property type="molecule type" value="Genomic_DNA"/>
</dbReference>
<keyword evidence="1" id="KW-0472">Membrane</keyword>
<dbReference type="Proteomes" id="UP000823775">
    <property type="component" value="Unassembled WGS sequence"/>
</dbReference>
<name>A0ABS8S3Y2_DATST</name>
<keyword evidence="1" id="KW-0812">Transmembrane</keyword>
<gene>
    <name evidence="2" type="ORF">HAX54_017477</name>
</gene>
<proteinExistence type="predicted"/>